<comment type="caution">
    <text evidence="1">The sequence shown here is derived from an EMBL/GenBank/DDBJ whole genome shotgun (WGS) entry which is preliminary data.</text>
</comment>
<keyword evidence="2" id="KW-1185">Reference proteome</keyword>
<protein>
    <submittedName>
        <fullName evidence="1">Uncharacterized protein</fullName>
    </submittedName>
</protein>
<gene>
    <name evidence="1" type="ORF">LPJ66_000284</name>
</gene>
<dbReference type="Proteomes" id="UP001150581">
    <property type="component" value="Unassembled WGS sequence"/>
</dbReference>
<reference evidence="1" key="1">
    <citation type="submission" date="2022-07" db="EMBL/GenBank/DDBJ databases">
        <title>Phylogenomic reconstructions and comparative analyses of Kickxellomycotina fungi.</title>
        <authorList>
            <person name="Reynolds N.K."/>
            <person name="Stajich J.E."/>
            <person name="Barry K."/>
            <person name="Grigoriev I.V."/>
            <person name="Crous P."/>
            <person name="Smith M.E."/>
        </authorList>
    </citation>
    <scope>NUCLEOTIDE SEQUENCE</scope>
    <source>
        <strain evidence="1">Benny 63K</strain>
    </source>
</reference>
<dbReference type="EMBL" id="JANBPG010000006">
    <property type="protein sequence ID" value="KAJ1902109.1"/>
    <property type="molecule type" value="Genomic_DNA"/>
</dbReference>
<organism evidence="1 2">
    <name type="scientific">Kickxella alabastrina</name>
    <dbReference type="NCBI Taxonomy" id="61397"/>
    <lineage>
        <taxon>Eukaryota</taxon>
        <taxon>Fungi</taxon>
        <taxon>Fungi incertae sedis</taxon>
        <taxon>Zoopagomycota</taxon>
        <taxon>Kickxellomycotina</taxon>
        <taxon>Kickxellomycetes</taxon>
        <taxon>Kickxellales</taxon>
        <taxon>Kickxellaceae</taxon>
        <taxon>Kickxella</taxon>
    </lineage>
</organism>
<sequence>MQAQTIVFVVVAISVTVLTISLMFVVRKFFVPISHPSEQYSGSTTTISAQERRRRVLQFRPSNRPVKPYNPFSKNELQLLPIMVLTQSNIDLINGTIAAESDEKQEQQKRKSFEIEDDNLRYASPECSICLVSYEAEDLVRALSCNHTYHADCIDVWLTERSARCPICKMDCREALGLERRLRKAKSATAVEQSSGNADADAVTHHVIDIPSPPPAALLSPITL</sequence>
<name>A0ACC1IWS7_9FUNG</name>
<proteinExistence type="predicted"/>
<evidence type="ECO:0000313" key="1">
    <source>
        <dbReference type="EMBL" id="KAJ1902109.1"/>
    </source>
</evidence>
<accession>A0ACC1IWS7</accession>
<evidence type="ECO:0000313" key="2">
    <source>
        <dbReference type="Proteomes" id="UP001150581"/>
    </source>
</evidence>